<evidence type="ECO:0000313" key="3">
    <source>
        <dbReference type="Proteomes" id="UP000614460"/>
    </source>
</evidence>
<keyword evidence="3" id="KW-1185">Reference proteome</keyword>
<sequence length="219" mass="24804">MKKEELDKLKAKYLAGNTSLEEERKLKELGSDEFFGMLQQPEEKMDWDFEDFMQELEEKPLTEKKVVPINRRIIALTSIAASLLLGIFIIHQLMDSKNPEVEPRIASTSVIDSVMDVERPASSPNESSSANSHQHLVTEEIVSNGFQIAAVKKSVKKQEKPAEVSNALDDEFYVEINGVRIYDEEKALEVTETALHLATTNLKKGMEGVEHIKYLKIEI</sequence>
<gene>
    <name evidence="2" type="ORF">GCM10011516_33470</name>
</gene>
<dbReference type="RefSeq" id="WP_094256242.1">
    <property type="nucleotide sequence ID" value="NZ_BMKM01000013.1"/>
</dbReference>
<reference evidence="2" key="2">
    <citation type="submission" date="2020-09" db="EMBL/GenBank/DDBJ databases">
        <authorList>
            <person name="Sun Q."/>
            <person name="Zhou Y."/>
        </authorList>
    </citation>
    <scope>NUCLEOTIDE SEQUENCE</scope>
    <source>
        <strain evidence="2">CGMCC 1.15966</strain>
    </source>
</reference>
<reference evidence="2" key="1">
    <citation type="journal article" date="2014" name="Int. J. Syst. Evol. Microbiol.">
        <title>Complete genome sequence of Corynebacterium casei LMG S-19264T (=DSM 44701T), isolated from a smear-ripened cheese.</title>
        <authorList>
            <consortium name="US DOE Joint Genome Institute (JGI-PGF)"/>
            <person name="Walter F."/>
            <person name="Albersmeier A."/>
            <person name="Kalinowski J."/>
            <person name="Ruckert C."/>
        </authorList>
    </citation>
    <scope>NUCLEOTIDE SEQUENCE</scope>
    <source>
        <strain evidence="2">CGMCC 1.15966</strain>
    </source>
</reference>
<dbReference type="Proteomes" id="UP000614460">
    <property type="component" value="Unassembled WGS sequence"/>
</dbReference>
<dbReference type="EMBL" id="BMKM01000013">
    <property type="protein sequence ID" value="GGE33057.1"/>
    <property type="molecule type" value="Genomic_DNA"/>
</dbReference>
<keyword evidence="1" id="KW-1133">Transmembrane helix</keyword>
<evidence type="ECO:0000256" key="1">
    <source>
        <dbReference type="SAM" id="Phobius"/>
    </source>
</evidence>
<evidence type="ECO:0000313" key="2">
    <source>
        <dbReference type="EMBL" id="GGE33057.1"/>
    </source>
</evidence>
<keyword evidence="1" id="KW-0812">Transmembrane</keyword>
<dbReference type="AlphaFoldDB" id="A0A8H9KUZ8"/>
<keyword evidence="1" id="KW-0472">Membrane</keyword>
<organism evidence="2 3">
    <name type="scientific">Sphingobacterium cellulitidis</name>
    <dbReference type="NCBI Taxonomy" id="1768011"/>
    <lineage>
        <taxon>Bacteria</taxon>
        <taxon>Pseudomonadati</taxon>
        <taxon>Bacteroidota</taxon>
        <taxon>Sphingobacteriia</taxon>
        <taxon>Sphingobacteriales</taxon>
        <taxon>Sphingobacteriaceae</taxon>
        <taxon>Sphingobacterium</taxon>
    </lineage>
</organism>
<name>A0A8H9KUZ8_9SPHI</name>
<proteinExistence type="predicted"/>
<protein>
    <submittedName>
        <fullName evidence="2">Uncharacterized protein</fullName>
    </submittedName>
</protein>
<comment type="caution">
    <text evidence="2">The sequence shown here is derived from an EMBL/GenBank/DDBJ whole genome shotgun (WGS) entry which is preliminary data.</text>
</comment>
<accession>A0A8H9KUZ8</accession>
<feature type="transmembrane region" description="Helical" evidence="1">
    <location>
        <begin position="73"/>
        <end position="94"/>
    </location>
</feature>